<feature type="transmembrane region" description="Helical" evidence="1">
    <location>
        <begin position="38"/>
        <end position="56"/>
    </location>
</feature>
<feature type="transmembrane region" description="Helical" evidence="1">
    <location>
        <begin position="170"/>
        <end position="188"/>
    </location>
</feature>
<evidence type="ECO:0000313" key="2">
    <source>
        <dbReference type="EMBL" id="UYV78891.1"/>
    </source>
</evidence>
<accession>A0ABY6LCJ8</accession>
<dbReference type="Pfam" id="PF06966">
    <property type="entry name" value="DUF1295"/>
    <property type="match status" value="2"/>
</dbReference>
<feature type="transmembrane region" description="Helical" evidence="1">
    <location>
        <begin position="226"/>
        <end position="244"/>
    </location>
</feature>
<dbReference type="PANTHER" id="PTHR32251">
    <property type="entry name" value="3-OXO-5-ALPHA-STEROID 4-DEHYDROGENASE"/>
    <property type="match status" value="1"/>
</dbReference>
<name>A0ABY6LCJ8_9ARAC</name>
<feature type="transmembrane region" description="Helical" evidence="1">
    <location>
        <begin position="63"/>
        <end position="85"/>
    </location>
</feature>
<keyword evidence="1" id="KW-0812">Transmembrane</keyword>
<gene>
    <name evidence="2" type="ORF">LAZ67_17000158</name>
</gene>
<feature type="transmembrane region" description="Helical" evidence="1">
    <location>
        <begin position="250"/>
        <end position="272"/>
    </location>
</feature>
<proteinExistence type="predicted"/>
<sequence>MRVLDEDNLVLSAIVAVSLQFVFFLIASLFQFDKITDFAGGANFIVIAFLTFLLAHTFELRQCLVTTLVTIWGIRLSAFLLYRVIRIGRDKRFEDRKSNVIRFAVFWTFQVVLGHIIDEGILYIVGSIERRADAQAVWVYTVSLPVMMVNSPRKTSANSPHIKVLTRLDFAGMVVFVVGLLCESIADFQKFRFKENPSTKGKWCNSEIQFLTVVSGLWFYSRHPNYFGEVMVWWGVWLIALNVISRPLDWVTILSPIFTSAIILFLSGVPLLEKAADDRYRDFLKLCVGPLDKNSFGRDEVYKASVEFFRELVEVAPNLNGKQQLLCSHEDYKRYKKTTSPLIPLPPSFYGQLPTLIKFLVFFEYPMYNFLSTPATIATVESSL</sequence>
<evidence type="ECO:0008006" key="4">
    <source>
        <dbReference type="Google" id="ProtNLM"/>
    </source>
</evidence>
<dbReference type="Gene3D" id="1.20.120.1630">
    <property type="match status" value="1"/>
</dbReference>
<dbReference type="InterPro" id="IPR010721">
    <property type="entry name" value="UstE-like"/>
</dbReference>
<dbReference type="EMBL" id="CP092879">
    <property type="protein sequence ID" value="UYV78891.1"/>
    <property type="molecule type" value="Genomic_DNA"/>
</dbReference>
<dbReference type="PROSITE" id="PS50244">
    <property type="entry name" value="S5A_REDUCTASE"/>
    <property type="match status" value="1"/>
</dbReference>
<feature type="transmembrane region" description="Helical" evidence="1">
    <location>
        <begin position="105"/>
        <end position="125"/>
    </location>
</feature>
<evidence type="ECO:0000313" key="3">
    <source>
        <dbReference type="Proteomes" id="UP001235939"/>
    </source>
</evidence>
<feature type="transmembrane region" description="Helical" evidence="1">
    <location>
        <begin position="9"/>
        <end position="32"/>
    </location>
</feature>
<evidence type="ECO:0000256" key="1">
    <source>
        <dbReference type="SAM" id="Phobius"/>
    </source>
</evidence>
<organism evidence="2 3">
    <name type="scientific">Cordylochernes scorpioides</name>
    <dbReference type="NCBI Taxonomy" id="51811"/>
    <lineage>
        <taxon>Eukaryota</taxon>
        <taxon>Metazoa</taxon>
        <taxon>Ecdysozoa</taxon>
        <taxon>Arthropoda</taxon>
        <taxon>Chelicerata</taxon>
        <taxon>Arachnida</taxon>
        <taxon>Pseudoscorpiones</taxon>
        <taxon>Cheliferoidea</taxon>
        <taxon>Chernetidae</taxon>
        <taxon>Cordylochernes</taxon>
    </lineage>
</organism>
<protein>
    <recommendedName>
        <fullName evidence="4">Steroid 5-alpha reductase C-terminal domain-containing protein</fullName>
    </recommendedName>
</protein>
<keyword evidence="3" id="KW-1185">Reference proteome</keyword>
<reference evidence="2 3" key="1">
    <citation type="submission" date="2022-01" db="EMBL/GenBank/DDBJ databases">
        <title>A chromosomal length assembly of Cordylochernes scorpioides.</title>
        <authorList>
            <person name="Zeh D."/>
            <person name="Zeh J."/>
        </authorList>
    </citation>
    <scope>NUCLEOTIDE SEQUENCE [LARGE SCALE GENOMIC DNA]</scope>
    <source>
        <strain evidence="2">IN4F17</strain>
        <tissue evidence="2">Whole Body</tissue>
    </source>
</reference>
<keyword evidence="1" id="KW-0472">Membrane</keyword>
<keyword evidence="1" id="KW-1133">Transmembrane helix</keyword>
<dbReference type="PANTHER" id="PTHR32251:SF15">
    <property type="entry name" value="3-OXO-5-ALPHA-STEROID 4-DEHYDROGENASE (DUF1295)"/>
    <property type="match status" value="1"/>
</dbReference>
<dbReference type="Proteomes" id="UP001235939">
    <property type="component" value="Chromosome 17"/>
</dbReference>